<dbReference type="PANTHER" id="PTHR42736:SF1">
    <property type="entry name" value="PROTEIN-GLUTAMINE GAMMA-GLUTAMYLTRANSFERASE"/>
    <property type="match status" value="1"/>
</dbReference>
<dbReference type="InterPro" id="IPR038765">
    <property type="entry name" value="Papain-like_cys_pep_sf"/>
</dbReference>
<feature type="compositionally biased region" description="Basic and acidic residues" evidence="1">
    <location>
        <begin position="811"/>
        <end position="822"/>
    </location>
</feature>
<keyword evidence="2" id="KW-0812">Transmembrane</keyword>
<feature type="transmembrane region" description="Helical" evidence="2">
    <location>
        <begin position="594"/>
        <end position="614"/>
    </location>
</feature>
<dbReference type="InterPro" id="IPR021878">
    <property type="entry name" value="TgpA_N"/>
</dbReference>
<accession>A0ABW4RR56</accession>
<feature type="transmembrane region" description="Helical" evidence="2">
    <location>
        <begin position="112"/>
        <end position="132"/>
    </location>
</feature>
<reference evidence="5" key="1">
    <citation type="journal article" date="2019" name="Int. J. Syst. Evol. Microbiol.">
        <title>The Global Catalogue of Microorganisms (GCM) 10K type strain sequencing project: providing services to taxonomists for standard genome sequencing and annotation.</title>
        <authorList>
            <consortium name="The Broad Institute Genomics Platform"/>
            <consortium name="The Broad Institute Genome Sequencing Center for Infectious Disease"/>
            <person name="Wu L."/>
            <person name="Ma J."/>
        </authorList>
    </citation>
    <scope>NUCLEOTIDE SEQUENCE [LARGE SCALE GENOMIC DNA]</scope>
    <source>
        <strain evidence="5">CAIM 431</strain>
    </source>
</reference>
<evidence type="ECO:0000313" key="5">
    <source>
        <dbReference type="Proteomes" id="UP001597326"/>
    </source>
</evidence>
<protein>
    <submittedName>
        <fullName evidence="4">DUF3488 and transglutaminase-like domain-containing protein</fullName>
    </submittedName>
</protein>
<feature type="transmembrane region" description="Helical" evidence="2">
    <location>
        <begin position="32"/>
        <end position="49"/>
    </location>
</feature>
<dbReference type="InterPro" id="IPR002931">
    <property type="entry name" value="Transglutaminase-like"/>
</dbReference>
<evidence type="ECO:0000256" key="1">
    <source>
        <dbReference type="SAM" id="MobiDB-lite"/>
    </source>
</evidence>
<dbReference type="Pfam" id="PF11992">
    <property type="entry name" value="TgpA_N"/>
    <property type="match status" value="1"/>
</dbReference>
<keyword evidence="2" id="KW-0472">Membrane</keyword>
<dbReference type="Pfam" id="PF01841">
    <property type="entry name" value="Transglut_core"/>
    <property type="match status" value="1"/>
</dbReference>
<feature type="region of interest" description="Disordered" evidence="1">
    <location>
        <begin position="736"/>
        <end position="822"/>
    </location>
</feature>
<comment type="caution">
    <text evidence="4">The sequence shown here is derived from an EMBL/GenBank/DDBJ whole genome shotgun (WGS) entry which is preliminary data.</text>
</comment>
<feature type="transmembrane region" description="Helical" evidence="2">
    <location>
        <begin position="162"/>
        <end position="185"/>
    </location>
</feature>
<gene>
    <name evidence="4" type="ORF">ACFSCS_00390</name>
</gene>
<feature type="transmembrane region" description="Helical" evidence="2">
    <location>
        <begin position="139"/>
        <end position="156"/>
    </location>
</feature>
<feature type="transmembrane region" description="Helical" evidence="2">
    <location>
        <begin position="56"/>
        <end position="77"/>
    </location>
</feature>
<keyword evidence="5" id="KW-1185">Reference proteome</keyword>
<dbReference type="Proteomes" id="UP001597326">
    <property type="component" value="Unassembled WGS sequence"/>
</dbReference>
<name>A0ABW4RR56_9ACTN</name>
<dbReference type="SUPFAM" id="SSF54001">
    <property type="entry name" value="Cysteine proteinases"/>
    <property type="match status" value="1"/>
</dbReference>
<dbReference type="RefSeq" id="WP_343871714.1">
    <property type="nucleotide sequence ID" value="NZ_BAAAIX010000001.1"/>
</dbReference>
<dbReference type="PANTHER" id="PTHR42736">
    <property type="entry name" value="PROTEIN-GLUTAMINE GAMMA-GLUTAMYLTRANSFERASE"/>
    <property type="match status" value="1"/>
</dbReference>
<evidence type="ECO:0000256" key="2">
    <source>
        <dbReference type="SAM" id="Phobius"/>
    </source>
</evidence>
<feature type="domain" description="Transglutaminase-like" evidence="3">
    <location>
        <begin position="460"/>
        <end position="529"/>
    </location>
</feature>
<feature type="compositionally biased region" description="Low complexity" evidence="1">
    <location>
        <begin position="766"/>
        <end position="781"/>
    </location>
</feature>
<dbReference type="SMART" id="SM00460">
    <property type="entry name" value="TGc"/>
    <property type="match status" value="1"/>
</dbReference>
<sequence length="822" mass="88754">MRTTDRLAIAVAAAMVLGSASLTPLTVDRSFWWMAAVAICLLQGVSLVLRRLELPGWLVHLVQLLVLVALAVGLGLYSQPAGAQGLSGLWQLWNSSVIHIRMETAPMGFQPGVRWVMVVLVGLVTILADMLVLTLLSPAWMLAPLLALYLVPALALDHDVRWPVFILLGAAYLMVLAVDAINTNASWTRNIARDSAHKPHSTSSALRLAALVAVPTLALALLLGSVVPRLGSLDIESARPRGSGPLQMADPSIDLSKNLNLPVDRVVLSYSGDQPLYLRTASLTVMDADGWHMAPVKLADGALPVPPGLSQQGEQVTTTIQVKDLGGEYLPAPYAPQSFDAEGRWRHDPLSLAIISTLDKDRTEAIRDKTYTVTSTLNDPGAENFTLAQPGTPPDNKVTSQVPADVPKPILDITHQVTKDAGTPVLKAAAIQRYLSDPRNFSYSTTAPPGDGFDVLVNFLTKDKAGYCVHFASTMALMARIEGIPSRVSVGFLPGEKVGDHYEVKASNMHAWPELYFEGYGWVRFEPTSRVAQQPEWSLVNEQVRPLPSASASGGNPSASASPSPSKASPSASASSASPKPAPATDGGLPWRQILTWLGGAALALLVLGLPALVRLLVRRRRLNPDAAAPLRVARAWGELRDSLVDHGHRWPHGTPREVADTVDPLFTDEGSDALGRLSLAVERSRYAREMGEVGDVAADVRQLRTDLRTDASFSERLLALLLPRSLWARAAKRLTPKPRARDEDEVIEDEQARRQQATDHEQFSRAGQQIIDARAAAQRDQGPRPDDGSASPLAHDDDRFEADGPETDQPLDRGDEPADQA</sequence>
<dbReference type="Gene3D" id="3.10.620.30">
    <property type="match status" value="1"/>
</dbReference>
<evidence type="ECO:0000259" key="3">
    <source>
        <dbReference type="SMART" id="SM00460"/>
    </source>
</evidence>
<feature type="compositionally biased region" description="Basic and acidic residues" evidence="1">
    <location>
        <begin position="751"/>
        <end position="764"/>
    </location>
</feature>
<feature type="compositionally biased region" description="Low complexity" evidence="1">
    <location>
        <begin position="548"/>
        <end position="579"/>
    </location>
</feature>
<feature type="transmembrane region" description="Helical" evidence="2">
    <location>
        <begin position="206"/>
        <end position="227"/>
    </location>
</feature>
<dbReference type="InterPro" id="IPR052901">
    <property type="entry name" value="Bact_TGase-like"/>
</dbReference>
<feature type="region of interest" description="Disordered" evidence="1">
    <location>
        <begin position="548"/>
        <end position="585"/>
    </location>
</feature>
<proteinExistence type="predicted"/>
<evidence type="ECO:0000313" key="4">
    <source>
        <dbReference type="EMBL" id="MFD1888647.1"/>
    </source>
</evidence>
<organism evidence="4 5">
    <name type="scientific">Luteococcus peritonei</name>
    <dbReference type="NCBI Taxonomy" id="88874"/>
    <lineage>
        <taxon>Bacteria</taxon>
        <taxon>Bacillati</taxon>
        <taxon>Actinomycetota</taxon>
        <taxon>Actinomycetes</taxon>
        <taxon>Propionibacteriales</taxon>
        <taxon>Propionibacteriaceae</taxon>
        <taxon>Luteococcus</taxon>
    </lineage>
</organism>
<keyword evidence="2" id="KW-1133">Transmembrane helix</keyword>
<dbReference type="EMBL" id="JBHUFZ010000001">
    <property type="protein sequence ID" value="MFD1888647.1"/>
    <property type="molecule type" value="Genomic_DNA"/>
</dbReference>